<evidence type="ECO:0000313" key="2">
    <source>
        <dbReference type="Proteomes" id="UP000241350"/>
    </source>
</evidence>
<dbReference type="EMBL" id="MG593800">
    <property type="protein sequence ID" value="AUG87132.1"/>
    <property type="molecule type" value="Genomic_DNA"/>
</dbReference>
<proteinExistence type="predicted"/>
<accession>A0A2H5BLE8</accession>
<sequence>MGSGDHVEVHPSATGRLDWPRIWDALGTAFVRGASVSLQWRA</sequence>
<organism evidence="1 2">
    <name type="scientific">Streptomyces phage AbbeyMikolon</name>
    <dbReference type="NCBI Taxonomy" id="2059880"/>
    <lineage>
        <taxon>Viruses</taxon>
        <taxon>Duplodnaviria</taxon>
        <taxon>Heunggongvirae</taxon>
        <taxon>Uroviricota</taxon>
        <taxon>Caudoviricetes</taxon>
        <taxon>Abbeymikolonvirus</taxon>
        <taxon>Abbeymikolonvirus abbeymikolon</taxon>
    </lineage>
</organism>
<reference evidence="1 2" key="1">
    <citation type="submission" date="2017-11" db="EMBL/GenBank/DDBJ databases">
        <authorList>
            <person name="Mikolon A."/>
            <person name="Lin K.X."/>
            <person name="Rigg S.J."/>
            <person name="Wilson J.M."/>
            <person name="Nayek S."/>
            <person name="Hughes L.E."/>
            <person name="Garlena R.A."/>
            <person name="Russell D.A."/>
            <person name="Pope W.H."/>
            <person name="Jacobs-Sera D."/>
            <person name="Hendrix R.W."/>
            <person name="Hatfull G.F."/>
        </authorList>
    </citation>
    <scope>NUCLEOTIDE SEQUENCE [LARGE SCALE GENOMIC DNA]</scope>
</reference>
<evidence type="ECO:0000313" key="1">
    <source>
        <dbReference type="EMBL" id="AUG87132.1"/>
    </source>
</evidence>
<dbReference type="Proteomes" id="UP000241350">
    <property type="component" value="Segment"/>
</dbReference>
<gene>
    <name evidence="1" type="ORF">SEA_ABBEYMIKOLON_37</name>
</gene>
<name>A0A2H5BLE8_9CAUD</name>
<protein>
    <submittedName>
        <fullName evidence="1">Uncharacterized protein</fullName>
    </submittedName>
</protein>
<keyword evidence="2" id="KW-1185">Reference proteome</keyword>